<sequence>MTILTQDWGRKLKLASVPLLIAGLAACATPFNADVSRYQTQLPAPQGESFFVVADDPSLSGGLEFSQYADLVEAQMARLGYAEAPSAEAATMLVRFDYGVDNGRERVRSTGFHDPFYSPWYGYSPYRGSRFGSRFGYGRRTSFYRPRSFGSRWGYGFYDPWFGGSQIDSYTVYTSGVDLKIDRAADGQRLFEGKAQAMSTSPRLPYLVPNLVEAMFTDFPGNSGETLRISIAPEKTTVRRVD</sequence>
<evidence type="ECO:0000313" key="3">
    <source>
        <dbReference type="EMBL" id="TMM45860.1"/>
    </source>
</evidence>
<feature type="domain" description="DUF4136" evidence="2">
    <location>
        <begin position="36"/>
        <end position="221"/>
    </location>
</feature>
<feature type="chain" id="PRO_5024380259" evidence="1">
    <location>
        <begin position="34"/>
        <end position="242"/>
    </location>
</feature>
<comment type="caution">
    <text evidence="3">The sequence shown here is derived from an EMBL/GenBank/DDBJ whole genome shotgun (WGS) entry which is preliminary data.</text>
</comment>
<gene>
    <name evidence="3" type="ORF">FEV51_12280</name>
</gene>
<evidence type="ECO:0000256" key="1">
    <source>
        <dbReference type="SAM" id="SignalP"/>
    </source>
</evidence>
<dbReference type="Gene3D" id="3.30.160.670">
    <property type="match status" value="1"/>
</dbReference>
<evidence type="ECO:0000259" key="2">
    <source>
        <dbReference type="Pfam" id="PF13590"/>
    </source>
</evidence>
<dbReference type="Pfam" id="PF13590">
    <property type="entry name" value="DUF4136"/>
    <property type="match status" value="1"/>
</dbReference>
<feature type="signal peptide" evidence="1">
    <location>
        <begin position="1"/>
        <end position="33"/>
    </location>
</feature>
<reference evidence="3 4" key="1">
    <citation type="submission" date="2019-05" db="EMBL/GenBank/DDBJ databases">
        <title>Erythrobacter marisflavi sp. nov., isolated from isolated from water of an estuary environment.</title>
        <authorList>
            <person name="Yoon J.-H."/>
        </authorList>
    </citation>
    <scope>NUCLEOTIDE SEQUENCE [LARGE SCALE GENOMIC DNA]</scope>
    <source>
        <strain evidence="3 4">KEM-5</strain>
    </source>
</reference>
<accession>A0A5S3NZA5</accession>
<dbReference type="InterPro" id="IPR025411">
    <property type="entry name" value="DUF4136"/>
</dbReference>
<dbReference type="AlphaFoldDB" id="A0A5S3NZA5"/>
<dbReference type="Proteomes" id="UP000309668">
    <property type="component" value="Unassembled WGS sequence"/>
</dbReference>
<evidence type="ECO:0000313" key="4">
    <source>
        <dbReference type="Proteomes" id="UP000309668"/>
    </source>
</evidence>
<protein>
    <submittedName>
        <fullName evidence="3">DUF4136 domain-containing protein</fullName>
    </submittedName>
</protein>
<organism evidence="3 4">
    <name type="scientific">Qipengyuania marisflavi</name>
    <dbReference type="NCBI Taxonomy" id="2486356"/>
    <lineage>
        <taxon>Bacteria</taxon>
        <taxon>Pseudomonadati</taxon>
        <taxon>Pseudomonadota</taxon>
        <taxon>Alphaproteobacteria</taxon>
        <taxon>Sphingomonadales</taxon>
        <taxon>Erythrobacteraceae</taxon>
        <taxon>Qipengyuania</taxon>
    </lineage>
</organism>
<keyword evidence="1" id="KW-0732">Signal</keyword>
<dbReference type="RefSeq" id="WP_138619365.1">
    <property type="nucleotide sequence ID" value="NZ_VCAO01000010.1"/>
</dbReference>
<dbReference type="EMBL" id="VCAO01000010">
    <property type="protein sequence ID" value="TMM45860.1"/>
    <property type="molecule type" value="Genomic_DNA"/>
</dbReference>
<proteinExistence type="predicted"/>
<name>A0A5S3NZA5_9SPHN</name>
<dbReference type="OrthoDB" id="7501218at2"/>
<keyword evidence="4" id="KW-1185">Reference proteome</keyword>